<evidence type="ECO:0008006" key="6">
    <source>
        <dbReference type="Google" id="ProtNLM"/>
    </source>
</evidence>
<evidence type="ECO:0000313" key="3">
    <source>
        <dbReference type="EMBL" id="PQM49491.1"/>
    </source>
</evidence>
<evidence type="ECO:0000313" key="2">
    <source>
        <dbReference type="EMBL" id="OHU99558.1"/>
    </source>
</evidence>
<dbReference type="EMBL" id="MLQM01000122">
    <property type="protein sequence ID" value="OHU99558.1"/>
    <property type="molecule type" value="Genomic_DNA"/>
</dbReference>
<organism evidence="2 4">
    <name type="scientific">Mycobacterium talmoniae</name>
    <dbReference type="NCBI Taxonomy" id="1858794"/>
    <lineage>
        <taxon>Bacteria</taxon>
        <taxon>Bacillati</taxon>
        <taxon>Actinomycetota</taxon>
        <taxon>Actinomycetes</taxon>
        <taxon>Mycobacteriales</taxon>
        <taxon>Mycobacteriaceae</taxon>
        <taxon>Mycobacterium</taxon>
    </lineage>
</organism>
<sequence>MANDAPDAPAPPPQPAPPAGPVITAVGGRVLITGAGFLPNHSVTVRITRAGDDIADYLTYTTDADGRLSATLPPTAVAETAQIAASDHRPDPHGDHGLLWSNTVTVADGA</sequence>
<dbReference type="EMBL" id="PPEA01000045">
    <property type="protein sequence ID" value="PQM49491.1"/>
    <property type="molecule type" value="Genomic_DNA"/>
</dbReference>
<evidence type="ECO:0000313" key="4">
    <source>
        <dbReference type="Proteomes" id="UP000179734"/>
    </source>
</evidence>
<keyword evidence="4" id="KW-1185">Reference proteome</keyword>
<feature type="compositionally biased region" description="Pro residues" evidence="1">
    <location>
        <begin position="8"/>
        <end position="20"/>
    </location>
</feature>
<evidence type="ECO:0000256" key="1">
    <source>
        <dbReference type="SAM" id="MobiDB-lite"/>
    </source>
</evidence>
<reference evidence="3" key="3">
    <citation type="submission" date="2018-01" db="EMBL/GenBank/DDBJ databases">
        <authorList>
            <person name="Gaut B.S."/>
            <person name="Morton B.R."/>
            <person name="Clegg M.T."/>
            <person name="Duvall M.R."/>
        </authorList>
    </citation>
    <scope>NUCLEOTIDE SEQUENCE</scope>
    <source>
        <strain evidence="3">ATCC BAA-2683</strain>
    </source>
</reference>
<name>A0A1S1NE19_9MYCO</name>
<dbReference type="RefSeq" id="WP_071028538.1">
    <property type="nucleotide sequence ID" value="NZ_MLQM01000122.1"/>
</dbReference>
<dbReference type="Proteomes" id="UP000179734">
    <property type="component" value="Unassembled WGS sequence"/>
</dbReference>
<comment type="caution">
    <text evidence="2">The sequence shown here is derived from an EMBL/GenBank/DDBJ whole genome shotgun (WGS) entry which is preliminary data.</text>
</comment>
<dbReference type="Proteomes" id="UP000238296">
    <property type="component" value="Unassembled WGS sequence"/>
</dbReference>
<reference evidence="2 4" key="1">
    <citation type="submission" date="2016-10" db="EMBL/GenBank/DDBJ databases">
        <title>Genome sequence of Mycobacterium talmonii.</title>
        <authorList>
            <person name="Greninger A.L."/>
            <person name="Elliott B."/>
            <person name="Vasireddy S."/>
            <person name="Vasireddy R."/>
        </authorList>
    </citation>
    <scope>NUCLEOTIDE SEQUENCE [LARGE SCALE GENOMIC DNA]</scope>
    <source>
        <strain evidence="2">MO-5499</strain>
        <strain evidence="4">NE-TNMC-100812</strain>
    </source>
</reference>
<protein>
    <recommendedName>
        <fullName evidence="6">IPT/TIG domain-containing protein</fullName>
    </recommendedName>
</protein>
<reference evidence="3 5" key="2">
    <citation type="journal article" date="2017" name="Int. J. Syst. Evol. Microbiol.">
        <title>Mycobacterium talmoniae sp. nov., a slowly growing mycobacterium isolated from human respiratory samples.</title>
        <authorList>
            <person name="Davidson R.M."/>
            <person name="DeGroote M.A."/>
            <person name="Marola J.L."/>
            <person name="Buss S."/>
            <person name="Jones V."/>
            <person name="McNeil M.R."/>
            <person name="Freifeld A.G."/>
            <person name="Elaine Epperson L."/>
            <person name="Hasan N.A."/>
            <person name="Jackson M."/>
            <person name="Iwen P.C."/>
            <person name="Salfinger M."/>
            <person name="Strong M."/>
        </authorList>
    </citation>
    <scope>NUCLEOTIDE SEQUENCE [LARGE SCALE GENOMIC DNA]</scope>
    <source>
        <strain evidence="3 5">ATCC BAA-2683</strain>
    </source>
</reference>
<evidence type="ECO:0000313" key="5">
    <source>
        <dbReference type="Proteomes" id="UP000238296"/>
    </source>
</evidence>
<gene>
    <name evidence="2" type="ORF">BKN37_19100</name>
    <name evidence="3" type="ORF">C1Y40_00288</name>
</gene>
<accession>A0A1S1NE19</accession>
<feature type="region of interest" description="Disordered" evidence="1">
    <location>
        <begin position="1"/>
        <end position="22"/>
    </location>
</feature>
<dbReference type="AlphaFoldDB" id="A0A1S1NE19"/>
<proteinExistence type="predicted"/>